<reference evidence="1 2" key="1">
    <citation type="submission" date="2021-06" db="EMBL/GenBank/DDBJ databases">
        <authorList>
            <person name="Kallberg Y."/>
            <person name="Tangrot J."/>
            <person name="Rosling A."/>
        </authorList>
    </citation>
    <scope>NUCLEOTIDE SEQUENCE [LARGE SCALE GENOMIC DNA]</scope>
    <source>
        <strain evidence="1 2">120-4 pot B 10/14</strain>
    </source>
</reference>
<gene>
    <name evidence="1" type="ORF">GMARGA_LOCUS13311</name>
</gene>
<protein>
    <submittedName>
        <fullName evidence="1">27677_t:CDS:1</fullName>
    </submittedName>
</protein>
<comment type="caution">
    <text evidence="1">The sequence shown here is derived from an EMBL/GenBank/DDBJ whole genome shotgun (WGS) entry which is preliminary data.</text>
</comment>
<name>A0ABN7V1N1_GIGMA</name>
<dbReference type="EMBL" id="CAJVQB010008407">
    <property type="protein sequence ID" value="CAG8718419.1"/>
    <property type="molecule type" value="Genomic_DNA"/>
</dbReference>
<proteinExistence type="predicted"/>
<organism evidence="1 2">
    <name type="scientific">Gigaspora margarita</name>
    <dbReference type="NCBI Taxonomy" id="4874"/>
    <lineage>
        <taxon>Eukaryota</taxon>
        <taxon>Fungi</taxon>
        <taxon>Fungi incertae sedis</taxon>
        <taxon>Mucoromycota</taxon>
        <taxon>Glomeromycotina</taxon>
        <taxon>Glomeromycetes</taxon>
        <taxon>Diversisporales</taxon>
        <taxon>Gigasporaceae</taxon>
        <taxon>Gigaspora</taxon>
    </lineage>
</organism>
<dbReference type="Proteomes" id="UP000789901">
    <property type="component" value="Unassembled WGS sequence"/>
</dbReference>
<keyword evidence="2" id="KW-1185">Reference proteome</keyword>
<sequence>MEITSDITVESKAEPLHYILLEATLTKPIYSAITSGKDTTSLNRAPQCKTIHDWKDQ</sequence>
<evidence type="ECO:0000313" key="1">
    <source>
        <dbReference type="EMBL" id="CAG8718419.1"/>
    </source>
</evidence>
<accession>A0ABN7V1N1</accession>
<evidence type="ECO:0000313" key="2">
    <source>
        <dbReference type="Proteomes" id="UP000789901"/>
    </source>
</evidence>